<evidence type="ECO:0000313" key="25">
    <source>
        <dbReference type="Proteomes" id="UP000315889"/>
    </source>
</evidence>
<dbReference type="Gene3D" id="1.10.760.10">
    <property type="entry name" value="Cytochrome c-like domain"/>
    <property type="match status" value="1"/>
</dbReference>
<evidence type="ECO:0000256" key="9">
    <source>
        <dbReference type="ARBA" id="ARBA00022982"/>
    </source>
</evidence>
<evidence type="ECO:0000256" key="15">
    <source>
        <dbReference type="ARBA" id="ARBA00047816"/>
    </source>
</evidence>
<keyword evidence="6 17" id="KW-0812">Transmembrane</keyword>
<evidence type="ECO:0000256" key="6">
    <source>
        <dbReference type="ARBA" id="ARBA00022692"/>
    </source>
</evidence>
<feature type="domain" description="Cytochrome oxidase subunit II transmembrane region profile" evidence="22">
    <location>
        <begin position="29"/>
        <end position="124"/>
    </location>
</feature>
<dbReference type="Pfam" id="PF02790">
    <property type="entry name" value="COX2_TM"/>
    <property type="match status" value="1"/>
</dbReference>
<evidence type="ECO:0000256" key="4">
    <source>
        <dbReference type="ARBA" id="ARBA00022617"/>
    </source>
</evidence>
<dbReference type="PANTHER" id="PTHR22888:SF9">
    <property type="entry name" value="CYTOCHROME C OXIDASE SUBUNIT 2"/>
    <property type="match status" value="1"/>
</dbReference>
<name>A0A520MEQ7_9GAMM</name>
<evidence type="ECO:0000256" key="1">
    <source>
        <dbReference type="ARBA" id="ARBA00004141"/>
    </source>
</evidence>
<feature type="transmembrane region" description="Helical" evidence="19">
    <location>
        <begin position="51"/>
        <end position="75"/>
    </location>
</feature>
<evidence type="ECO:0000256" key="14">
    <source>
        <dbReference type="ARBA" id="ARBA00024688"/>
    </source>
</evidence>
<evidence type="ECO:0000256" key="12">
    <source>
        <dbReference type="ARBA" id="ARBA00023008"/>
    </source>
</evidence>
<keyword evidence="10 19" id="KW-1133">Transmembrane helix</keyword>
<keyword evidence="24" id="KW-0560">Oxidoreductase</keyword>
<keyword evidence="11 16" id="KW-0408">Iron</keyword>
<keyword evidence="4 16" id="KW-0349">Heme</keyword>
<feature type="signal peptide" evidence="20">
    <location>
        <begin position="1"/>
        <end position="27"/>
    </location>
</feature>
<dbReference type="Gene3D" id="2.60.40.420">
    <property type="entry name" value="Cupredoxins - blue copper proteins"/>
    <property type="match status" value="1"/>
</dbReference>
<keyword evidence="8" id="KW-1278">Translocase</keyword>
<dbReference type="GO" id="GO:0004129">
    <property type="term" value="F:cytochrome-c oxidase activity"/>
    <property type="evidence" value="ECO:0007669"/>
    <property type="project" value="UniProtKB-EC"/>
</dbReference>
<dbReference type="Pfam" id="PF00116">
    <property type="entry name" value="COX2"/>
    <property type="match status" value="1"/>
</dbReference>
<protein>
    <recommendedName>
        <fullName evidence="18">Cytochrome c oxidase subunit 2</fullName>
        <ecNumber evidence="18">7.1.1.9</ecNumber>
    </recommendedName>
</protein>
<dbReference type="InterPro" id="IPR008972">
    <property type="entry name" value="Cupredoxin"/>
</dbReference>
<dbReference type="GO" id="GO:0005507">
    <property type="term" value="F:copper ion binding"/>
    <property type="evidence" value="ECO:0007669"/>
    <property type="project" value="InterPro"/>
</dbReference>
<dbReference type="PANTHER" id="PTHR22888">
    <property type="entry name" value="CYTOCHROME C OXIDASE, SUBUNIT II"/>
    <property type="match status" value="1"/>
</dbReference>
<dbReference type="GO" id="GO:0042773">
    <property type="term" value="P:ATP synthesis coupled electron transport"/>
    <property type="evidence" value="ECO:0007669"/>
    <property type="project" value="TreeGrafter"/>
</dbReference>
<reference evidence="24 25" key="1">
    <citation type="submission" date="2019-02" db="EMBL/GenBank/DDBJ databases">
        <title>Prokaryotic population dynamics and viral predation in marine succession experiment using metagenomics: the confinement effect.</title>
        <authorList>
            <person name="Haro-Moreno J.M."/>
            <person name="Rodriguez-Valera F."/>
            <person name="Lopez-Perez M."/>
        </authorList>
    </citation>
    <scope>NUCLEOTIDE SEQUENCE [LARGE SCALE GENOMIC DNA]</scope>
    <source>
        <strain evidence="24">MED-G170</strain>
    </source>
</reference>
<feature type="domain" description="Cytochrome c" evidence="23">
    <location>
        <begin position="282"/>
        <end position="362"/>
    </location>
</feature>
<dbReference type="SUPFAM" id="SSF81464">
    <property type="entry name" value="Cytochrome c oxidase subunit II-like, transmembrane region"/>
    <property type="match status" value="1"/>
</dbReference>
<dbReference type="InterPro" id="IPR045187">
    <property type="entry name" value="CcO_II"/>
</dbReference>
<dbReference type="InterPro" id="IPR009056">
    <property type="entry name" value="Cyt_c-like_dom"/>
</dbReference>
<comment type="caution">
    <text evidence="24">The sequence shown here is derived from an EMBL/GenBank/DDBJ whole genome shotgun (WGS) entry which is preliminary data.</text>
</comment>
<evidence type="ECO:0000259" key="22">
    <source>
        <dbReference type="PROSITE" id="PS50999"/>
    </source>
</evidence>
<comment type="catalytic activity">
    <reaction evidence="15 18">
        <text>4 Fe(II)-[cytochrome c] + O2 + 8 H(+)(in) = 4 Fe(III)-[cytochrome c] + 2 H2O + 4 H(+)(out)</text>
        <dbReference type="Rhea" id="RHEA:11436"/>
        <dbReference type="Rhea" id="RHEA-COMP:10350"/>
        <dbReference type="Rhea" id="RHEA-COMP:14399"/>
        <dbReference type="ChEBI" id="CHEBI:15377"/>
        <dbReference type="ChEBI" id="CHEBI:15378"/>
        <dbReference type="ChEBI" id="CHEBI:15379"/>
        <dbReference type="ChEBI" id="CHEBI:29033"/>
        <dbReference type="ChEBI" id="CHEBI:29034"/>
        <dbReference type="EC" id="7.1.1.9"/>
    </reaction>
</comment>
<dbReference type="PROSITE" id="PS50999">
    <property type="entry name" value="COX2_TM"/>
    <property type="match status" value="1"/>
</dbReference>
<dbReference type="PROSITE" id="PS51007">
    <property type="entry name" value="CYTC"/>
    <property type="match status" value="1"/>
</dbReference>
<evidence type="ECO:0000256" key="17">
    <source>
        <dbReference type="RuleBase" id="RU000456"/>
    </source>
</evidence>
<evidence type="ECO:0000259" key="21">
    <source>
        <dbReference type="PROSITE" id="PS50857"/>
    </source>
</evidence>
<evidence type="ECO:0000256" key="3">
    <source>
        <dbReference type="ARBA" id="ARBA00022448"/>
    </source>
</evidence>
<evidence type="ECO:0000256" key="2">
    <source>
        <dbReference type="ARBA" id="ARBA00007866"/>
    </source>
</evidence>
<feature type="domain" description="Cytochrome oxidase subunit II copper A binding" evidence="21">
    <location>
        <begin position="125"/>
        <end position="262"/>
    </location>
</feature>
<feature type="transmembrane region" description="Helical" evidence="19">
    <location>
        <begin position="96"/>
        <end position="118"/>
    </location>
</feature>
<dbReference type="PROSITE" id="PS00078">
    <property type="entry name" value="COX2"/>
    <property type="match status" value="1"/>
</dbReference>
<evidence type="ECO:0000256" key="8">
    <source>
        <dbReference type="ARBA" id="ARBA00022967"/>
    </source>
</evidence>
<organism evidence="24 25">
    <name type="scientific">SAR92 clade bacterium</name>
    <dbReference type="NCBI Taxonomy" id="2315479"/>
    <lineage>
        <taxon>Bacteria</taxon>
        <taxon>Pseudomonadati</taxon>
        <taxon>Pseudomonadota</taxon>
        <taxon>Gammaproteobacteria</taxon>
        <taxon>Cellvibrionales</taxon>
        <taxon>Porticoccaceae</taxon>
        <taxon>SAR92 clade</taxon>
    </lineage>
</organism>
<keyword evidence="7 16" id="KW-0479">Metal-binding</keyword>
<dbReference type="SUPFAM" id="SSF46626">
    <property type="entry name" value="Cytochrome c"/>
    <property type="match status" value="1"/>
</dbReference>
<dbReference type="GO" id="GO:0020037">
    <property type="term" value="F:heme binding"/>
    <property type="evidence" value="ECO:0007669"/>
    <property type="project" value="InterPro"/>
</dbReference>
<dbReference type="InterPro" id="IPR014222">
    <property type="entry name" value="Cyt_c_oxidase_su2"/>
</dbReference>
<comment type="subcellular location">
    <subcellularLocation>
        <location evidence="17">Cell membrane</location>
        <topology evidence="17">Multi-pass membrane protein</topology>
    </subcellularLocation>
    <subcellularLocation>
        <location evidence="1">Membrane</location>
        <topology evidence="1">Multi-pass membrane protein</topology>
    </subcellularLocation>
</comment>
<keyword evidence="20" id="KW-0732">Signal</keyword>
<dbReference type="Proteomes" id="UP000315889">
    <property type="component" value="Unassembled WGS sequence"/>
</dbReference>
<dbReference type="InterPro" id="IPR001505">
    <property type="entry name" value="Copper_CuA"/>
</dbReference>
<keyword evidence="9 17" id="KW-0249">Electron transport</keyword>
<evidence type="ECO:0000256" key="13">
    <source>
        <dbReference type="ARBA" id="ARBA00023136"/>
    </source>
</evidence>
<evidence type="ECO:0000256" key="5">
    <source>
        <dbReference type="ARBA" id="ARBA00022660"/>
    </source>
</evidence>
<keyword evidence="3 17" id="KW-0813">Transport</keyword>
<gene>
    <name evidence="24" type="primary">coxB</name>
    <name evidence="24" type="ORF">EVB03_07255</name>
</gene>
<accession>A0A520MEQ7</accession>
<dbReference type="PROSITE" id="PS50857">
    <property type="entry name" value="COX2_CUA"/>
    <property type="match status" value="1"/>
</dbReference>
<keyword evidence="13 19" id="KW-0472">Membrane</keyword>
<comment type="cofactor">
    <cofactor evidence="18">
        <name>Cu cation</name>
        <dbReference type="ChEBI" id="CHEBI:23378"/>
    </cofactor>
    <text evidence="18">Binds a copper A center.</text>
</comment>
<dbReference type="NCBIfam" id="TIGR02866">
    <property type="entry name" value="CoxB"/>
    <property type="match status" value="1"/>
</dbReference>
<evidence type="ECO:0000256" key="11">
    <source>
        <dbReference type="ARBA" id="ARBA00023004"/>
    </source>
</evidence>
<evidence type="ECO:0000256" key="18">
    <source>
        <dbReference type="RuleBase" id="RU004024"/>
    </source>
</evidence>
<proteinExistence type="inferred from homology"/>
<comment type="similarity">
    <text evidence="2 17">Belongs to the cytochrome c oxidase subunit 2 family.</text>
</comment>
<comment type="function">
    <text evidence="14 18">Subunits I and II form the functional core of the enzyme complex. Electrons originating in cytochrome c are transferred via heme a and Cu(A) to the binuclear center formed by heme a3 and Cu(B).</text>
</comment>
<dbReference type="SUPFAM" id="SSF49503">
    <property type="entry name" value="Cupredoxins"/>
    <property type="match status" value="1"/>
</dbReference>
<dbReference type="GO" id="GO:0005886">
    <property type="term" value="C:plasma membrane"/>
    <property type="evidence" value="ECO:0007669"/>
    <property type="project" value="UniProtKB-SubCell"/>
</dbReference>
<dbReference type="Gene3D" id="1.10.287.90">
    <property type="match status" value="1"/>
</dbReference>
<evidence type="ECO:0000256" key="10">
    <source>
        <dbReference type="ARBA" id="ARBA00022989"/>
    </source>
</evidence>
<evidence type="ECO:0000313" key="24">
    <source>
        <dbReference type="EMBL" id="RZO19695.1"/>
    </source>
</evidence>
<dbReference type="EC" id="7.1.1.9" evidence="18"/>
<dbReference type="AlphaFoldDB" id="A0A520MEQ7"/>
<evidence type="ECO:0000256" key="20">
    <source>
        <dbReference type="SAM" id="SignalP"/>
    </source>
</evidence>
<dbReference type="PRINTS" id="PR01166">
    <property type="entry name" value="CYCOXIDASEII"/>
</dbReference>
<dbReference type="InterPro" id="IPR036909">
    <property type="entry name" value="Cyt_c-like_dom_sf"/>
</dbReference>
<keyword evidence="5 17" id="KW-0679">Respiratory chain</keyword>
<evidence type="ECO:0000256" key="7">
    <source>
        <dbReference type="ARBA" id="ARBA00022723"/>
    </source>
</evidence>
<sequence length="382" mass="42276">MSKRARALFLGLFSPMILCLVAGGAIAEEATWNSLNMPEGVTEVSQAAYDIHMIMIWICTVIGVAVFGFMFYVMFAHRKSKGVTPANFHENLTVEILWTIVPALILIVMAVPATTALLKVYDTENPDIDIKVTGYQWKWQYEYIGEGVKFMSELRTPQDEIYGRAPKGEHYLREVTEPLVIPTNKKVRFLITGNDVIHSWWVPDFAVKRDAIPGLFTAAWAKTDQAGIYVGECTELCGKGHAFMPIVVEVKEEAEYDQWLAAKKEEAVIYQSTIGKEWTDAELMAKGESVYAISCAGCHQAKGEGIPGVFPGLVDSSIVTGPVEDHIGILINGVAGSAMQSFADQLSEVDIAAVIHYKRNSWGNEMGDTVQPIDILNYKQTQ</sequence>
<keyword evidence="12 18" id="KW-0186">Copper</keyword>
<evidence type="ECO:0000256" key="16">
    <source>
        <dbReference type="PROSITE-ProRule" id="PRU00433"/>
    </source>
</evidence>
<dbReference type="EMBL" id="SHBP01000009">
    <property type="protein sequence ID" value="RZO19695.1"/>
    <property type="molecule type" value="Genomic_DNA"/>
</dbReference>
<feature type="chain" id="PRO_5022057668" description="Cytochrome c oxidase subunit 2" evidence="20">
    <location>
        <begin position="28"/>
        <end position="382"/>
    </location>
</feature>
<evidence type="ECO:0000259" key="23">
    <source>
        <dbReference type="PROSITE" id="PS51007"/>
    </source>
</evidence>
<dbReference type="GO" id="GO:0016491">
    <property type="term" value="F:oxidoreductase activity"/>
    <property type="evidence" value="ECO:0007669"/>
    <property type="project" value="UniProtKB-KW"/>
</dbReference>
<evidence type="ECO:0000256" key="19">
    <source>
        <dbReference type="SAM" id="Phobius"/>
    </source>
</evidence>
<dbReference type="Pfam" id="PF13442">
    <property type="entry name" value="Cytochrome_CBB3"/>
    <property type="match status" value="1"/>
</dbReference>
<dbReference type="InterPro" id="IPR036257">
    <property type="entry name" value="Cyt_c_oxidase_su2_TM_sf"/>
</dbReference>
<dbReference type="InterPro" id="IPR002429">
    <property type="entry name" value="CcO_II-like_C"/>
</dbReference>
<dbReference type="InterPro" id="IPR011759">
    <property type="entry name" value="Cyt_c_oxidase_su2_TM_dom"/>
</dbReference>